<dbReference type="Pfam" id="PF13469">
    <property type="entry name" value="Sulfotransfer_3"/>
    <property type="match status" value="1"/>
</dbReference>
<organism evidence="2 3">
    <name type="scientific">Chlorella vulgaris</name>
    <name type="common">Green alga</name>
    <dbReference type="NCBI Taxonomy" id="3077"/>
    <lineage>
        <taxon>Eukaryota</taxon>
        <taxon>Viridiplantae</taxon>
        <taxon>Chlorophyta</taxon>
        <taxon>core chlorophytes</taxon>
        <taxon>Trebouxiophyceae</taxon>
        <taxon>Chlorellales</taxon>
        <taxon>Chlorellaceae</taxon>
        <taxon>Chlorella clade</taxon>
        <taxon>Chlorella</taxon>
    </lineage>
</organism>
<comment type="caution">
    <text evidence="2">The sequence shown here is derived from an EMBL/GenBank/DDBJ whole genome shotgun (WGS) entry which is preliminary data.</text>
</comment>
<dbReference type="EMBL" id="SIDB01000002">
    <property type="protein sequence ID" value="KAI3435812.1"/>
    <property type="molecule type" value="Genomic_DNA"/>
</dbReference>
<evidence type="ECO:0000256" key="1">
    <source>
        <dbReference type="SAM" id="MobiDB-lite"/>
    </source>
</evidence>
<sequence length="361" mass="38627">MHATARSSGGNTIRLETTAAASAAAASPLIRHVYVVGCGHSGTSVLKRTVANLPGMMCIPQESQLWISKTGRRRRVALQVAEWDAAAAASGMRGWVEKTPKHIERLKQIWAADPEALVVCVIRDGLDVAASLVERRVPLQDAMQRWVQDNAAVLPHLEDPRLLRVSYEEFASQATVLRVLRQLAQFVGAEPVSDDRLLLALQPPSAALPSGHQCEAYPGEGAKLADLSASYLQLLGVRGQGTRGDPPPNKSTFHNRYRSWQASQAWAPQQEASRWHHRLSCGQQAAAAQHNELLKMLQRLGYSLQALPEQTNGTACQQPPTGGLPAQAAVAGGAGDEPAAGAVPAEGPEHAPTPDSLVLPL</sequence>
<dbReference type="InterPro" id="IPR027417">
    <property type="entry name" value="P-loop_NTPase"/>
</dbReference>
<dbReference type="SUPFAM" id="SSF52540">
    <property type="entry name" value="P-loop containing nucleoside triphosphate hydrolases"/>
    <property type="match status" value="1"/>
</dbReference>
<dbReference type="Gene3D" id="3.40.50.300">
    <property type="entry name" value="P-loop containing nucleotide triphosphate hydrolases"/>
    <property type="match status" value="1"/>
</dbReference>
<gene>
    <name evidence="2" type="ORF">D9Q98_001870</name>
</gene>
<proteinExistence type="predicted"/>
<dbReference type="OrthoDB" id="545675at2759"/>
<reference evidence="2" key="1">
    <citation type="journal article" date="2019" name="Plant J.">
        <title>Chlorella vulgaris genome assembly and annotation reveals the molecular basis for metabolic acclimation to high light conditions.</title>
        <authorList>
            <person name="Cecchin M."/>
            <person name="Marcolungo L."/>
            <person name="Rossato M."/>
            <person name="Girolomoni L."/>
            <person name="Cosentino E."/>
            <person name="Cuine S."/>
            <person name="Li-Beisson Y."/>
            <person name="Delledonne M."/>
            <person name="Ballottari M."/>
        </authorList>
    </citation>
    <scope>NUCLEOTIDE SEQUENCE</scope>
    <source>
        <strain evidence="2">211/11P</strain>
    </source>
</reference>
<dbReference type="AlphaFoldDB" id="A0A9D4Z0N9"/>
<evidence type="ECO:0000313" key="2">
    <source>
        <dbReference type="EMBL" id="KAI3435812.1"/>
    </source>
</evidence>
<accession>A0A9D4Z0N9</accession>
<evidence type="ECO:0008006" key="4">
    <source>
        <dbReference type="Google" id="ProtNLM"/>
    </source>
</evidence>
<name>A0A9D4Z0N9_CHLVU</name>
<feature type="compositionally biased region" description="Low complexity" evidence="1">
    <location>
        <begin position="328"/>
        <end position="346"/>
    </location>
</feature>
<feature type="region of interest" description="Disordered" evidence="1">
    <location>
        <begin position="311"/>
        <end position="361"/>
    </location>
</feature>
<reference evidence="2" key="2">
    <citation type="submission" date="2020-11" db="EMBL/GenBank/DDBJ databases">
        <authorList>
            <person name="Cecchin M."/>
            <person name="Marcolungo L."/>
            <person name="Rossato M."/>
            <person name="Girolomoni L."/>
            <person name="Cosentino E."/>
            <person name="Cuine S."/>
            <person name="Li-Beisson Y."/>
            <person name="Delledonne M."/>
            <person name="Ballottari M."/>
        </authorList>
    </citation>
    <scope>NUCLEOTIDE SEQUENCE</scope>
    <source>
        <strain evidence="2">211/11P</strain>
        <tissue evidence="2">Whole cell</tissue>
    </source>
</reference>
<keyword evidence="3" id="KW-1185">Reference proteome</keyword>
<dbReference type="Proteomes" id="UP001055712">
    <property type="component" value="Unassembled WGS sequence"/>
</dbReference>
<protein>
    <recommendedName>
        <fullName evidence="4">Sulfotransferase</fullName>
    </recommendedName>
</protein>
<feature type="compositionally biased region" description="Polar residues" evidence="1">
    <location>
        <begin position="311"/>
        <end position="320"/>
    </location>
</feature>
<evidence type="ECO:0000313" key="3">
    <source>
        <dbReference type="Proteomes" id="UP001055712"/>
    </source>
</evidence>